<dbReference type="Gene3D" id="3.40.50.720">
    <property type="entry name" value="NAD(P)-binding Rossmann-like Domain"/>
    <property type="match status" value="1"/>
</dbReference>
<evidence type="ECO:0000313" key="3">
    <source>
        <dbReference type="Proteomes" id="UP000028995"/>
    </source>
</evidence>
<dbReference type="Pfam" id="PF13460">
    <property type="entry name" value="NAD_binding_10"/>
    <property type="match status" value="1"/>
</dbReference>
<evidence type="ECO:0000313" key="2">
    <source>
        <dbReference type="EMBL" id="KFI58075.1"/>
    </source>
</evidence>
<dbReference type="InterPro" id="IPR016040">
    <property type="entry name" value="NAD(P)-bd_dom"/>
</dbReference>
<proteinExistence type="predicted"/>
<dbReference type="EMBL" id="JGYU01000002">
    <property type="protein sequence ID" value="KFI58075.1"/>
    <property type="molecule type" value="Genomic_DNA"/>
</dbReference>
<keyword evidence="3" id="KW-1185">Reference proteome</keyword>
<protein>
    <submittedName>
        <fullName evidence="2">NAD-dependent epimerase/dehydratase</fullName>
    </submittedName>
</protein>
<evidence type="ECO:0000259" key="1">
    <source>
        <dbReference type="Pfam" id="PF13460"/>
    </source>
</evidence>
<gene>
    <name evidence="2" type="ORF">BCHO_0155</name>
</gene>
<dbReference type="RefSeq" id="WP_024541489.1">
    <property type="nucleotide sequence ID" value="NZ_JGYU01000002.1"/>
</dbReference>
<dbReference type="AlphaFoldDB" id="A0A087AH25"/>
<reference evidence="2 3" key="1">
    <citation type="submission" date="2014-03" db="EMBL/GenBank/DDBJ databases">
        <title>Genomics of Bifidobacteria.</title>
        <authorList>
            <person name="Ventura M."/>
            <person name="Milani C."/>
            <person name="Lugli G.A."/>
        </authorList>
    </citation>
    <scope>NUCLEOTIDE SEQUENCE [LARGE SCALE GENOMIC DNA]</scope>
    <source>
        <strain evidence="2 3">LMG 10510</strain>
    </source>
</reference>
<dbReference type="Proteomes" id="UP000028995">
    <property type="component" value="Unassembled WGS sequence"/>
</dbReference>
<dbReference type="CDD" id="cd05243">
    <property type="entry name" value="SDR_a5"/>
    <property type="match status" value="1"/>
</dbReference>
<feature type="domain" description="NAD(P)-binding" evidence="1">
    <location>
        <begin position="10"/>
        <end position="193"/>
    </location>
</feature>
<sequence>MRPTHVLFVGASGSVGRYAVREGVTQGYRVRALVRDKSHECFGPNVEICEGDLKNAGDMRRALDGIDGIVFTMGANGGPTLNEDVDHGAVKNALDALDGCRARIALMTAIGLAADMDTEYNRTTQAHDWKRRSERLVRASGNEYTIVRPGWFDMEGDDEHHIRFQQDQRHVCTGPDDSAIARRQIAQTLVAALGCEEANRKTFNLVDELGQPQSDAELVPMFAALEADPQDGSLDGYDDPDNFPLHAQPKRVREELEHVEAMAHAAETTAHARH</sequence>
<dbReference type="OrthoDB" id="5510591at2"/>
<name>A0A087AH25_9BIFI</name>
<accession>A0A087AH25</accession>
<dbReference type="eggNOG" id="COG0702">
    <property type="taxonomic scope" value="Bacteria"/>
</dbReference>
<dbReference type="PANTHER" id="PTHR15020:SF50">
    <property type="entry name" value="UPF0659 PROTEIN YMR090W"/>
    <property type="match status" value="1"/>
</dbReference>
<organism evidence="2 3">
    <name type="scientific">Bifidobacterium choerinum</name>
    <dbReference type="NCBI Taxonomy" id="35760"/>
    <lineage>
        <taxon>Bacteria</taxon>
        <taxon>Bacillati</taxon>
        <taxon>Actinomycetota</taxon>
        <taxon>Actinomycetes</taxon>
        <taxon>Bifidobacteriales</taxon>
        <taxon>Bifidobacteriaceae</taxon>
        <taxon>Bifidobacterium</taxon>
    </lineage>
</organism>
<comment type="caution">
    <text evidence="2">The sequence shown here is derived from an EMBL/GenBank/DDBJ whole genome shotgun (WGS) entry which is preliminary data.</text>
</comment>
<dbReference type="SUPFAM" id="SSF51735">
    <property type="entry name" value="NAD(P)-binding Rossmann-fold domains"/>
    <property type="match status" value="1"/>
</dbReference>
<dbReference type="PANTHER" id="PTHR15020">
    <property type="entry name" value="FLAVIN REDUCTASE-RELATED"/>
    <property type="match status" value="1"/>
</dbReference>
<dbReference type="InterPro" id="IPR036291">
    <property type="entry name" value="NAD(P)-bd_dom_sf"/>
</dbReference>
<dbReference type="STRING" id="35760.BCHO_0155"/>